<comment type="caution">
    <text evidence="3">The sequence shown here is derived from an EMBL/GenBank/DDBJ whole genome shotgun (WGS) entry which is preliminary data.</text>
</comment>
<proteinExistence type="predicted"/>
<reference evidence="3" key="1">
    <citation type="journal article" date="2014" name="Int. J. Syst. Evol. Microbiol.">
        <title>Complete genome sequence of Corynebacterium casei LMG S-19264T (=DSM 44701T), isolated from a smear-ripened cheese.</title>
        <authorList>
            <consortium name="US DOE Joint Genome Institute (JGI-PGF)"/>
            <person name="Walter F."/>
            <person name="Albersmeier A."/>
            <person name="Kalinowski J."/>
            <person name="Ruckert C."/>
        </authorList>
    </citation>
    <scope>NUCLEOTIDE SEQUENCE</scope>
    <source>
        <strain evidence="3">KCTC 42249</strain>
    </source>
</reference>
<dbReference type="Proteomes" id="UP000630142">
    <property type="component" value="Unassembled WGS sequence"/>
</dbReference>
<feature type="transmembrane region" description="Helical" evidence="1">
    <location>
        <begin position="63"/>
        <end position="84"/>
    </location>
</feature>
<evidence type="ECO:0000259" key="2">
    <source>
        <dbReference type="Pfam" id="PF20061"/>
    </source>
</evidence>
<dbReference type="Pfam" id="PF20061">
    <property type="entry name" value="DUF6460"/>
    <property type="match status" value="1"/>
</dbReference>
<keyword evidence="4" id="KW-1185">Reference proteome</keyword>
<reference evidence="3" key="2">
    <citation type="submission" date="2020-09" db="EMBL/GenBank/DDBJ databases">
        <authorList>
            <person name="Sun Q."/>
            <person name="Kim S."/>
        </authorList>
    </citation>
    <scope>NUCLEOTIDE SEQUENCE</scope>
    <source>
        <strain evidence="3">KCTC 42249</strain>
    </source>
</reference>
<feature type="domain" description="DUF6460" evidence="2">
    <location>
        <begin position="52"/>
        <end position="87"/>
    </location>
</feature>
<dbReference type="InterPro" id="IPR045594">
    <property type="entry name" value="DUF6460"/>
</dbReference>
<keyword evidence="1" id="KW-0472">Membrane</keyword>
<accession>A0A8J3DVR5</accession>
<dbReference type="RefSeq" id="WP_189503746.1">
    <property type="nucleotide sequence ID" value="NZ_BMZQ01000002.1"/>
</dbReference>
<sequence>MSGGVTRFLGDSPFRVLIKLIVVSLLVGMVLAFLDWSPWDVFYWFADTFRAIWDFTFSTFDRFTSYLLLGAAIVVPVFLLLRLLSYRR</sequence>
<evidence type="ECO:0000256" key="1">
    <source>
        <dbReference type="SAM" id="Phobius"/>
    </source>
</evidence>
<organism evidence="3 4">
    <name type="scientific">Tianweitania populi</name>
    <dbReference type="NCBI Taxonomy" id="1607949"/>
    <lineage>
        <taxon>Bacteria</taxon>
        <taxon>Pseudomonadati</taxon>
        <taxon>Pseudomonadota</taxon>
        <taxon>Alphaproteobacteria</taxon>
        <taxon>Hyphomicrobiales</taxon>
        <taxon>Phyllobacteriaceae</taxon>
        <taxon>Tianweitania</taxon>
    </lineage>
</organism>
<keyword evidence="1" id="KW-1133">Transmembrane helix</keyword>
<evidence type="ECO:0000313" key="3">
    <source>
        <dbReference type="EMBL" id="GHD15247.1"/>
    </source>
</evidence>
<dbReference type="AlphaFoldDB" id="A0A8J3DVR5"/>
<dbReference type="EMBL" id="BMZQ01000002">
    <property type="protein sequence ID" value="GHD15247.1"/>
    <property type="molecule type" value="Genomic_DNA"/>
</dbReference>
<keyword evidence="1" id="KW-0812">Transmembrane</keyword>
<feature type="transmembrane region" description="Helical" evidence="1">
    <location>
        <begin position="16"/>
        <end position="34"/>
    </location>
</feature>
<name>A0A8J3DVR5_9HYPH</name>
<evidence type="ECO:0000313" key="4">
    <source>
        <dbReference type="Proteomes" id="UP000630142"/>
    </source>
</evidence>
<gene>
    <name evidence="3" type="ORF">GCM10016234_21810</name>
</gene>
<protein>
    <recommendedName>
        <fullName evidence="2">DUF6460 domain-containing protein</fullName>
    </recommendedName>
</protein>